<comment type="caution">
    <text evidence="1">The sequence shown here is derived from an EMBL/GenBank/DDBJ whole genome shotgun (WGS) entry which is preliminary data.</text>
</comment>
<organism evidence="1 2">
    <name type="scientific">Malus baccata</name>
    <name type="common">Siberian crab apple</name>
    <name type="synonym">Pyrus baccata</name>
    <dbReference type="NCBI Taxonomy" id="106549"/>
    <lineage>
        <taxon>Eukaryota</taxon>
        <taxon>Viridiplantae</taxon>
        <taxon>Streptophyta</taxon>
        <taxon>Embryophyta</taxon>
        <taxon>Tracheophyta</taxon>
        <taxon>Spermatophyta</taxon>
        <taxon>Magnoliopsida</taxon>
        <taxon>eudicotyledons</taxon>
        <taxon>Gunneridae</taxon>
        <taxon>Pentapetalae</taxon>
        <taxon>rosids</taxon>
        <taxon>fabids</taxon>
        <taxon>Rosales</taxon>
        <taxon>Rosaceae</taxon>
        <taxon>Amygdaloideae</taxon>
        <taxon>Maleae</taxon>
        <taxon>Malus</taxon>
    </lineage>
</organism>
<reference evidence="1 2" key="1">
    <citation type="journal article" date="2019" name="G3 (Bethesda)">
        <title>Sequencing of a Wild Apple (Malus baccata) Genome Unravels the Differences Between Cultivated and Wild Apple Species Regarding Disease Resistance and Cold Tolerance.</title>
        <authorList>
            <person name="Chen X."/>
        </authorList>
    </citation>
    <scope>NUCLEOTIDE SEQUENCE [LARGE SCALE GENOMIC DNA]</scope>
    <source>
        <strain evidence="2">cv. Shandingzi</strain>
        <tissue evidence="1">Leaves</tissue>
    </source>
</reference>
<sequence>MSALLDDHEKLLAQGYNKGYDLVFCWLRLARSLKGWDVYKIYDDIKHMDFPCPQHLRDEILDLEAKQEESD</sequence>
<name>A0A540NC45_MALBA</name>
<keyword evidence="2" id="KW-1185">Reference proteome</keyword>
<evidence type="ECO:0000313" key="2">
    <source>
        <dbReference type="Proteomes" id="UP000315295"/>
    </source>
</evidence>
<protein>
    <submittedName>
        <fullName evidence="1">Uncharacterized protein</fullName>
    </submittedName>
</protein>
<proteinExistence type="predicted"/>
<evidence type="ECO:0000313" key="1">
    <source>
        <dbReference type="EMBL" id="TQE08616.1"/>
    </source>
</evidence>
<accession>A0A540NC45</accession>
<dbReference type="Proteomes" id="UP000315295">
    <property type="component" value="Unassembled WGS sequence"/>
</dbReference>
<gene>
    <name evidence="1" type="ORF">C1H46_005792</name>
</gene>
<dbReference type="EMBL" id="VIEB01000069">
    <property type="protein sequence ID" value="TQE08616.1"/>
    <property type="molecule type" value="Genomic_DNA"/>
</dbReference>
<dbReference type="AlphaFoldDB" id="A0A540NC45"/>